<dbReference type="RefSeq" id="WP_188602468.1">
    <property type="nucleotide sequence ID" value="NZ_AP026830.1"/>
</dbReference>
<protein>
    <submittedName>
        <fullName evidence="2">Uncharacterized protein</fullName>
    </submittedName>
</protein>
<evidence type="ECO:0000313" key="4">
    <source>
        <dbReference type="Proteomes" id="UP001060771"/>
    </source>
</evidence>
<organism evidence="2 3">
    <name type="scientific">Vulcanisaeta souniana JCM 11219</name>
    <dbReference type="NCBI Taxonomy" id="1293586"/>
    <lineage>
        <taxon>Archaea</taxon>
        <taxon>Thermoproteota</taxon>
        <taxon>Thermoprotei</taxon>
        <taxon>Thermoproteales</taxon>
        <taxon>Thermoproteaceae</taxon>
        <taxon>Vulcanisaeta</taxon>
    </lineage>
</organism>
<reference evidence="2" key="2">
    <citation type="submission" date="2020-09" db="EMBL/GenBank/DDBJ databases">
        <authorList>
            <person name="Sun Q."/>
            <person name="Ohkuma M."/>
        </authorList>
    </citation>
    <scope>NUCLEOTIDE SEQUENCE</scope>
    <source>
        <strain evidence="2">JCM 11219</strain>
    </source>
</reference>
<dbReference type="AlphaFoldDB" id="A0A830E0F9"/>
<dbReference type="GeneID" id="76206438"/>
<evidence type="ECO:0000313" key="3">
    <source>
        <dbReference type="Proteomes" id="UP000657075"/>
    </source>
</evidence>
<reference evidence="1" key="4">
    <citation type="journal article" date="2023" name="Microbiol. Resour. Announc.">
        <title>Complete Genome Sequence of Vulcanisaeta souniana Strain IC-059, a Hyperthermophilic Archaeon Isolated from Hot Spring Water in Japan.</title>
        <authorList>
            <person name="Kato S."/>
            <person name="Itoh T."/>
            <person name="Wu L."/>
            <person name="Ma J."/>
            <person name="Ohkuma M."/>
        </authorList>
    </citation>
    <scope>NUCLEOTIDE SEQUENCE</scope>
    <source>
        <strain evidence="1">JCM 11219</strain>
    </source>
</reference>
<sequence length="51" mass="5770">MFGEEVKVIKQVKALGSDIVRPRCRVTYVLASSEERVVRVRYASSDEAGKR</sequence>
<proteinExistence type="predicted"/>
<keyword evidence="4" id="KW-1185">Reference proteome</keyword>
<evidence type="ECO:0000313" key="2">
    <source>
        <dbReference type="EMBL" id="GGI70327.1"/>
    </source>
</evidence>
<accession>A0A830E0F9</accession>
<dbReference type="Proteomes" id="UP000657075">
    <property type="component" value="Unassembled WGS sequence"/>
</dbReference>
<evidence type="ECO:0000313" key="1">
    <source>
        <dbReference type="EMBL" id="BDR91794.1"/>
    </source>
</evidence>
<reference evidence="2" key="1">
    <citation type="journal article" date="2014" name="Int. J. Syst. Evol. Microbiol.">
        <title>Complete genome sequence of Corynebacterium casei LMG S-19264T (=DSM 44701T), isolated from a smear-ripened cheese.</title>
        <authorList>
            <consortium name="US DOE Joint Genome Institute (JGI-PGF)"/>
            <person name="Walter F."/>
            <person name="Albersmeier A."/>
            <person name="Kalinowski J."/>
            <person name="Ruckert C."/>
        </authorList>
    </citation>
    <scope>NUCLEOTIDE SEQUENCE</scope>
    <source>
        <strain evidence="2">JCM 11219</strain>
    </source>
</reference>
<name>A0A830E0F9_9CREN</name>
<reference evidence="4" key="3">
    <citation type="submission" date="2022-09" db="EMBL/GenBank/DDBJ databases">
        <title>Complete genome sequence of Vulcanisaeta souniana.</title>
        <authorList>
            <person name="Kato S."/>
            <person name="Itoh T."/>
            <person name="Ohkuma M."/>
        </authorList>
    </citation>
    <scope>NUCLEOTIDE SEQUENCE [LARGE SCALE GENOMIC DNA]</scope>
    <source>
        <strain evidence="4">JCM 11219</strain>
    </source>
</reference>
<dbReference type="EMBL" id="AP026830">
    <property type="protein sequence ID" value="BDR91794.1"/>
    <property type="molecule type" value="Genomic_DNA"/>
</dbReference>
<dbReference type="EMBL" id="BMNM01000001">
    <property type="protein sequence ID" value="GGI70327.1"/>
    <property type="molecule type" value="Genomic_DNA"/>
</dbReference>
<gene>
    <name evidence="2" type="ORF">GCM10007112_04120</name>
    <name evidence="1" type="ORF">Vsou_08870</name>
</gene>
<dbReference type="Proteomes" id="UP001060771">
    <property type="component" value="Chromosome"/>
</dbReference>